<keyword evidence="1" id="KW-0677">Repeat</keyword>
<dbReference type="SMART" id="SM00248">
    <property type="entry name" value="ANK"/>
    <property type="match status" value="2"/>
</dbReference>
<feature type="repeat" description="ANK" evidence="3">
    <location>
        <begin position="406"/>
        <end position="438"/>
    </location>
</feature>
<evidence type="ECO:0000313" key="6">
    <source>
        <dbReference type="EMBL" id="KAK3272802.1"/>
    </source>
</evidence>
<evidence type="ECO:0000256" key="4">
    <source>
        <dbReference type="SAM" id="MobiDB-lite"/>
    </source>
</evidence>
<dbReference type="SMART" id="SM00256">
    <property type="entry name" value="FBOX"/>
    <property type="match status" value="1"/>
</dbReference>
<dbReference type="Pfam" id="PF12937">
    <property type="entry name" value="F-box-like"/>
    <property type="match status" value="1"/>
</dbReference>
<protein>
    <recommendedName>
        <fullName evidence="5">F-box domain-containing protein</fullName>
    </recommendedName>
</protein>
<proteinExistence type="predicted"/>
<evidence type="ECO:0000256" key="2">
    <source>
        <dbReference type="ARBA" id="ARBA00023043"/>
    </source>
</evidence>
<feature type="region of interest" description="Disordered" evidence="4">
    <location>
        <begin position="69"/>
        <end position="146"/>
    </location>
</feature>
<feature type="compositionally biased region" description="Low complexity" evidence="4">
    <location>
        <begin position="98"/>
        <end position="112"/>
    </location>
</feature>
<accession>A0AAE0G7H5</accession>
<dbReference type="EMBL" id="LGRX02008782">
    <property type="protein sequence ID" value="KAK3272802.1"/>
    <property type="molecule type" value="Genomic_DNA"/>
</dbReference>
<keyword evidence="7" id="KW-1185">Reference proteome</keyword>
<evidence type="ECO:0000313" key="7">
    <source>
        <dbReference type="Proteomes" id="UP001190700"/>
    </source>
</evidence>
<dbReference type="SUPFAM" id="SSF81383">
    <property type="entry name" value="F-box domain"/>
    <property type="match status" value="1"/>
</dbReference>
<dbReference type="InterPro" id="IPR036770">
    <property type="entry name" value="Ankyrin_rpt-contain_sf"/>
</dbReference>
<keyword evidence="2 3" id="KW-0040">ANK repeat</keyword>
<reference evidence="6 7" key="1">
    <citation type="journal article" date="2015" name="Genome Biol. Evol.">
        <title>Comparative Genomics of a Bacterivorous Green Alga Reveals Evolutionary Causalities and Consequences of Phago-Mixotrophic Mode of Nutrition.</title>
        <authorList>
            <person name="Burns J.A."/>
            <person name="Paasch A."/>
            <person name="Narechania A."/>
            <person name="Kim E."/>
        </authorList>
    </citation>
    <scope>NUCLEOTIDE SEQUENCE [LARGE SCALE GENOMIC DNA]</scope>
    <source>
        <strain evidence="6 7">PLY_AMNH</strain>
    </source>
</reference>
<dbReference type="PROSITE" id="PS50297">
    <property type="entry name" value="ANK_REP_REGION"/>
    <property type="match status" value="1"/>
</dbReference>
<dbReference type="SUPFAM" id="SSF48403">
    <property type="entry name" value="Ankyrin repeat"/>
    <property type="match status" value="1"/>
</dbReference>
<feature type="domain" description="F-box" evidence="5">
    <location>
        <begin position="206"/>
        <end position="252"/>
    </location>
</feature>
<gene>
    <name evidence="6" type="ORF">CYMTET_18917</name>
</gene>
<organism evidence="6 7">
    <name type="scientific">Cymbomonas tetramitiformis</name>
    <dbReference type="NCBI Taxonomy" id="36881"/>
    <lineage>
        <taxon>Eukaryota</taxon>
        <taxon>Viridiplantae</taxon>
        <taxon>Chlorophyta</taxon>
        <taxon>Pyramimonadophyceae</taxon>
        <taxon>Pyramimonadales</taxon>
        <taxon>Pyramimonadaceae</taxon>
        <taxon>Cymbomonas</taxon>
    </lineage>
</organism>
<dbReference type="AlphaFoldDB" id="A0AAE0G7H5"/>
<dbReference type="PROSITE" id="PS50088">
    <property type="entry name" value="ANK_REPEAT"/>
    <property type="match status" value="2"/>
</dbReference>
<evidence type="ECO:0000259" key="5">
    <source>
        <dbReference type="PROSITE" id="PS50181"/>
    </source>
</evidence>
<dbReference type="InterPro" id="IPR036047">
    <property type="entry name" value="F-box-like_dom_sf"/>
</dbReference>
<dbReference type="Pfam" id="PF12796">
    <property type="entry name" value="Ank_2"/>
    <property type="match status" value="1"/>
</dbReference>
<dbReference type="Gene3D" id="1.25.40.20">
    <property type="entry name" value="Ankyrin repeat-containing domain"/>
    <property type="match status" value="1"/>
</dbReference>
<dbReference type="InterPro" id="IPR002110">
    <property type="entry name" value="Ankyrin_rpt"/>
</dbReference>
<name>A0AAE0G7H5_9CHLO</name>
<sequence length="656" mass="73579">MGGIALEYFVRSRACDAMGWAWRGSARLALRSPVFGIITPRPSAPGEIRTLRRCSQCRSARRVRHLNAAMSGKVQADGNSKKGAAKRTPGSPAKKRSGAAAKAGAKWLAKAGGKAGRRATPKTPRDGISRGGQSGEGPSSGDKLPELEWANPFHKATSDKSDVLWTASGTDVKLPSIFHSKRAAQLEGSDVPDFLLPSGELAGPREVGMADLDREMLSEIFSHLDGRSLVVSSAVCREWRAVAVESAIWHYAQVQWEQTVVEEAKEKLHQATLRRREQMHAKRRALVLEIRVEEERKMEEKMKRDVARRQRKKNEAKLLEAAFDGQLDTIKQLGGFSPSRCGWANGERSDGEMWCRCAKRPRQGVDLECMNKDEQTPLSEAAVGGRVEVLQFLLMHGVSIDDRDKYGRTPVYRSVFMGYPEAAELLMSYGASPLLESNDLSMPLDVTSNPETKDMLRAWDGGAHCLRAPLLDEQRQELFHSVVDDSEAVEEEQQYFTRTLVRGLDKALDTTMASDRYTVLCDLNGAASMFLRYRDTNYLMAYHPGDMRRENKRKGLIGALRWGKPFVLDLLDMEIDFVQVQSLLDDVQPGLLEKILCRHILREEVYMSLVTEDDPDSYRAHLWERERTAMFHLVIITKLPEPLTELASRMYVVMCA</sequence>
<evidence type="ECO:0000256" key="3">
    <source>
        <dbReference type="PROSITE-ProRule" id="PRU00023"/>
    </source>
</evidence>
<dbReference type="Gene3D" id="1.20.1280.50">
    <property type="match status" value="1"/>
</dbReference>
<dbReference type="InterPro" id="IPR001810">
    <property type="entry name" value="F-box_dom"/>
</dbReference>
<comment type="caution">
    <text evidence="6">The sequence shown here is derived from an EMBL/GenBank/DDBJ whole genome shotgun (WGS) entry which is preliminary data.</text>
</comment>
<feature type="repeat" description="ANK" evidence="3">
    <location>
        <begin position="373"/>
        <end position="405"/>
    </location>
</feature>
<dbReference type="PROSITE" id="PS50181">
    <property type="entry name" value="FBOX"/>
    <property type="match status" value="1"/>
</dbReference>
<dbReference type="PANTHER" id="PTHR24171">
    <property type="entry name" value="ANKYRIN REPEAT DOMAIN-CONTAINING PROTEIN 39-RELATED"/>
    <property type="match status" value="1"/>
</dbReference>
<dbReference type="Proteomes" id="UP001190700">
    <property type="component" value="Unassembled WGS sequence"/>
</dbReference>
<evidence type="ECO:0000256" key="1">
    <source>
        <dbReference type="ARBA" id="ARBA00022737"/>
    </source>
</evidence>